<proteinExistence type="inferred from homology"/>
<keyword evidence="4 7" id="KW-0521">NADP</keyword>
<evidence type="ECO:0000256" key="5">
    <source>
        <dbReference type="ARBA" id="ARBA00023002"/>
    </source>
</evidence>
<evidence type="ECO:0000256" key="7">
    <source>
        <dbReference type="HAMAP-Rule" id="MF_00412"/>
    </source>
</evidence>
<dbReference type="InterPro" id="IPR016161">
    <property type="entry name" value="Ald_DH/histidinol_DH"/>
</dbReference>
<comment type="catalytic activity">
    <reaction evidence="6 7">
        <text>L-glutamate 5-semialdehyde + phosphate + NADP(+) = L-glutamyl 5-phosphate + NADPH + H(+)</text>
        <dbReference type="Rhea" id="RHEA:19541"/>
        <dbReference type="ChEBI" id="CHEBI:15378"/>
        <dbReference type="ChEBI" id="CHEBI:43474"/>
        <dbReference type="ChEBI" id="CHEBI:57783"/>
        <dbReference type="ChEBI" id="CHEBI:58066"/>
        <dbReference type="ChEBI" id="CHEBI:58274"/>
        <dbReference type="ChEBI" id="CHEBI:58349"/>
        <dbReference type="EC" id="1.2.1.41"/>
    </reaction>
</comment>
<dbReference type="PROSITE" id="PS01223">
    <property type="entry name" value="PROA"/>
    <property type="match status" value="1"/>
</dbReference>
<name>A0A5M3WZM0_9ACTN</name>
<dbReference type="HAMAP" id="MF_00412">
    <property type="entry name" value="ProA"/>
    <property type="match status" value="1"/>
</dbReference>
<keyword evidence="5 7" id="KW-0560">Oxidoreductase</keyword>
<dbReference type="GO" id="GO:0050661">
    <property type="term" value="F:NADP binding"/>
    <property type="evidence" value="ECO:0007669"/>
    <property type="project" value="InterPro"/>
</dbReference>
<dbReference type="PANTHER" id="PTHR11063:SF8">
    <property type="entry name" value="DELTA-1-PYRROLINE-5-CARBOXYLATE SYNTHASE"/>
    <property type="match status" value="1"/>
</dbReference>
<dbReference type="GO" id="GO:0005737">
    <property type="term" value="C:cytoplasm"/>
    <property type="evidence" value="ECO:0007669"/>
    <property type="project" value="UniProtKB-SubCell"/>
</dbReference>
<comment type="pathway">
    <text evidence="1 7">Amino-acid biosynthesis; L-proline biosynthesis; L-glutamate 5-semialdehyde from L-glutamate: step 2/2.</text>
</comment>
<keyword evidence="7" id="KW-0963">Cytoplasm</keyword>
<keyword evidence="3 7" id="KW-0641">Proline biosynthesis</keyword>
<evidence type="ECO:0000256" key="4">
    <source>
        <dbReference type="ARBA" id="ARBA00022857"/>
    </source>
</evidence>
<dbReference type="EC" id="1.2.1.41" evidence="7"/>
<evidence type="ECO:0000256" key="6">
    <source>
        <dbReference type="ARBA" id="ARBA00049024"/>
    </source>
</evidence>
<dbReference type="GO" id="GO:0004350">
    <property type="term" value="F:glutamate-5-semialdehyde dehydrogenase activity"/>
    <property type="evidence" value="ECO:0007669"/>
    <property type="project" value="UniProtKB-UniRule"/>
</dbReference>
<evidence type="ECO:0000256" key="1">
    <source>
        <dbReference type="ARBA" id="ARBA00004985"/>
    </source>
</evidence>
<dbReference type="InterPro" id="IPR020593">
    <property type="entry name" value="G-glutamylP_reductase_CS"/>
</dbReference>
<keyword evidence="10" id="KW-1185">Reference proteome</keyword>
<dbReference type="PANTHER" id="PTHR11063">
    <property type="entry name" value="GLUTAMATE SEMIALDEHYDE DEHYDROGENASE"/>
    <property type="match status" value="1"/>
</dbReference>
<dbReference type="InterPro" id="IPR000965">
    <property type="entry name" value="GPR_dom"/>
</dbReference>
<gene>
    <name evidence="7 9" type="primary">proA</name>
    <name evidence="9" type="ORF">Amac_063680</name>
</gene>
<comment type="function">
    <text evidence="7">Catalyzes the NADPH-dependent reduction of L-glutamate 5-phosphate into L-glutamate 5-semialdehyde and phosphate. The product spontaneously undergoes cyclization to form 1-pyrroline-5-carboxylate.</text>
</comment>
<sequence length="415" mass="43458">MSEFLKVAHAAKDAAQLLAPLPRAPKDRALRAIADALVARADEIVVANAEDVAKAREGGTSEAMIDRLRLDVARVEKIAGAVREVADLPDPVGEVVRGSTLPNGLELRQVRVPLGVIGIIYEGRPNVTVDAAALCLKSGNAVLLRGSSSAYASNTVLVRIMQEALAETEVPAGAVQLVPGLTRDSVKELMRARGLVDVLIPRGGASLINSVVEESTVPVIETGVGTCHVYVDADADQEMALSILVNAKAQRPSVCNAAETFLVHAAIAEEFVPKALAALKSAGVTVHGDPAVAAYSPDVVPATEDDFYAEYLSLDIAAAVVASLDEAVAHIRLYGSAHTDAIITRSQPAARRFIALVDSAAVAVNASTRFTDGGEFGFGAEIGISTQKLHSRGPMGLPELTSTKWIYTGDGHIRT</sequence>
<protein>
    <recommendedName>
        <fullName evidence="7">Gamma-glutamyl phosphate reductase</fullName>
        <shortName evidence="7">GPR</shortName>
        <ecNumber evidence="7">1.2.1.41</ecNumber>
    </recommendedName>
    <alternativeName>
        <fullName evidence="7">Glutamate-5-semialdehyde dehydrogenase</fullName>
    </alternativeName>
    <alternativeName>
        <fullName evidence="7">Glutamyl-gamma-semialdehyde dehydrogenase</fullName>
        <shortName evidence="7">GSA dehydrogenase</shortName>
    </alternativeName>
</protein>
<dbReference type="CDD" id="cd07079">
    <property type="entry name" value="ALDH_F18-19_ProA-GPR"/>
    <property type="match status" value="1"/>
</dbReference>
<dbReference type="AlphaFoldDB" id="A0A5M3WZM0"/>
<dbReference type="PIRSF" id="PIRSF000151">
    <property type="entry name" value="GPR"/>
    <property type="match status" value="1"/>
</dbReference>
<dbReference type="NCBIfam" id="NF001221">
    <property type="entry name" value="PRK00197.1"/>
    <property type="match status" value="1"/>
</dbReference>
<dbReference type="Gene3D" id="3.40.309.10">
    <property type="entry name" value="Aldehyde Dehydrogenase, Chain A, domain 2"/>
    <property type="match status" value="1"/>
</dbReference>
<evidence type="ECO:0000313" key="9">
    <source>
        <dbReference type="EMBL" id="GES12771.1"/>
    </source>
</evidence>
<keyword evidence="2 7" id="KW-0028">Amino-acid biosynthesis</keyword>
<dbReference type="FunFam" id="3.40.309.10:FF:000006">
    <property type="entry name" value="Gamma-glutamyl phosphate reductase"/>
    <property type="match status" value="1"/>
</dbReference>
<accession>A0A5M3WZM0</accession>
<dbReference type="InterPro" id="IPR016163">
    <property type="entry name" value="Ald_DH_C"/>
</dbReference>
<dbReference type="Gene3D" id="3.40.605.10">
    <property type="entry name" value="Aldehyde Dehydrogenase, Chain A, domain 1"/>
    <property type="match status" value="1"/>
</dbReference>
<evidence type="ECO:0000256" key="2">
    <source>
        <dbReference type="ARBA" id="ARBA00022605"/>
    </source>
</evidence>
<dbReference type="EMBL" id="BLAE01000039">
    <property type="protein sequence ID" value="GES12771.1"/>
    <property type="molecule type" value="Genomic_DNA"/>
</dbReference>
<dbReference type="UniPathway" id="UPA00098">
    <property type="reaction ID" value="UER00360"/>
</dbReference>
<reference evidence="9 10" key="1">
    <citation type="submission" date="2019-10" db="EMBL/GenBank/DDBJ databases">
        <title>Whole genome shotgun sequence of Acrocarpospora macrocephala NBRC 16266.</title>
        <authorList>
            <person name="Ichikawa N."/>
            <person name="Kimura A."/>
            <person name="Kitahashi Y."/>
            <person name="Komaki H."/>
            <person name="Oguchi A."/>
        </authorList>
    </citation>
    <scope>NUCLEOTIDE SEQUENCE [LARGE SCALE GENOMIC DNA]</scope>
    <source>
        <strain evidence="9 10">NBRC 16266</strain>
    </source>
</reference>
<comment type="similarity">
    <text evidence="7">Belongs to the gamma-glutamyl phosphate reductase family.</text>
</comment>
<dbReference type="GO" id="GO:0055129">
    <property type="term" value="P:L-proline biosynthetic process"/>
    <property type="evidence" value="ECO:0007669"/>
    <property type="project" value="UniProtKB-UniRule"/>
</dbReference>
<comment type="subcellular location">
    <subcellularLocation>
        <location evidence="7">Cytoplasm</location>
    </subcellularLocation>
</comment>
<dbReference type="NCBIfam" id="TIGR00407">
    <property type="entry name" value="proA"/>
    <property type="match status" value="1"/>
</dbReference>
<evidence type="ECO:0000256" key="3">
    <source>
        <dbReference type="ARBA" id="ARBA00022650"/>
    </source>
</evidence>
<comment type="caution">
    <text evidence="9">The sequence shown here is derived from an EMBL/GenBank/DDBJ whole genome shotgun (WGS) entry which is preliminary data.</text>
</comment>
<dbReference type="Pfam" id="PF00171">
    <property type="entry name" value="Aldedh"/>
    <property type="match status" value="1"/>
</dbReference>
<dbReference type="SUPFAM" id="SSF53720">
    <property type="entry name" value="ALDH-like"/>
    <property type="match status" value="1"/>
</dbReference>
<dbReference type="Proteomes" id="UP000331127">
    <property type="component" value="Unassembled WGS sequence"/>
</dbReference>
<evidence type="ECO:0000313" key="10">
    <source>
        <dbReference type="Proteomes" id="UP000331127"/>
    </source>
</evidence>
<dbReference type="InterPro" id="IPR015590">
    <property type="entry name" value="Aldehyde_DH_dom"/>
</dbReference>
<dbReference type="InterPro" id="IPR016162">
    <property type="entry name" value="Ald_DH_N"/>
</dbReference>
<dbReference type="InterPro" id="IPR012134">
    <property type="entry name" value="Glu-5-SA_DH"/>
</dbReference>
<organism evidence="9 10">
    <name type="scientific">Acrocarpospora macrocephala</name>
    <dbReference type="NCBI Taxonomy" id="150177"/>
    <lineage>
        <taxon>Bacteria</taxon>
        <taxon>Bacillati</taxon>
        <taxon>Actinomycetota</taxon>
        <taxon>Actinomycetes</taxon>
        <taxon>Streptosporangiales</taxon>
        <taxon>Streptosporangiaceae</taxon>
        <taxon>Acrocarpospora</taxon>
    </lineage>
</organism>
<evidence type="ECO:0000259" key="8">
    <source>
        <dbReference type="Pfam" id="PF00171"/>
    </source>
</evidence>
<dbReference type="OrthoDB" id="9809970at2"/>
<dbReference type="RefSeq" id="WP_155358058.1">
    <property type="nucleotide sequence ID" value="NZ_BAAAHL010000050.1"/>
</dbReference>
<feature type="domain" description="Aldehyde dehydrogenase" evidence="8">
    <location>
        <begin position="6"/>
        <end position="289"/>
    </location>
</feature>